<comment type="caution">
    <text evidence="3">The sequence shown here is derived from an EMBL/GenBank/DDBJ whole genome shotgun (WGS) entry which is preliminary data.</text>
</comment>
<feature type="region of interest" description="Disordered" evidence="1">
    <location>
        <begin position="421"/>
        <end position="451"/>
    </location>
</feature>
<dbReference type="STRING" id="42251.A0A2T7A004"/>
<dbReference type="Proteomes" id="UP000244722">
    <property type="component" value="Unassembled WGS sequence"/>
</dbReference>
<feature type="compositionally biased region" description="Polar residues" evidence="1">
    <location>
        <begin position="340"/>
        <end position="356"/>
    </location>
</feature>
<feature type="region of interest" description="Disordered" evidence="1">
    <location>
        <begin position="618"/>
        <end position="655"/>
    </location>
</feature>
<name>A0A2T7A004_TUBBO</name>
<dbReference type="SUPFAM" id="SSF46934">
    <property type="entry name" value="UBA-like"/>
    <property type="match status" value="1"/>
</dbReference>
<protein>
    <recommendedName>
        <fullName evidence="2">UBA domain-containing protein</fullName>
    </recommendedName>
</protein>
<feature type="region of interest" description="Disordered" evidence="1">
    <location>
        <begin position="340"/>
        <end position="374"/>
    </location>
</feature>
<proteinExistence type="predicted"/>
<dbReference type="InterPro" id="IPR009060">
    <property type="entry name" value="UBA-like_sf"/>
</dbReference>
<feature type="compositionally biased region" description="Basic and acidic residues" evidence="1">
    <location>
        <begin position="637"/>
        <end position="650"/>
    </location>
</feature>
<dbReference type="OrthoDB" id="8068875at2759"/>
<evidence type="ECO:0000259" key="2">
    <source>
        <dbReference type="PROSITE" id="PS50030"/>
    </source>
</evidence>
<evidence type="ECO:0000256" key="1">
    <source>
        <dbReference type="SAM" id="MobiDB-lite"/>
    </source>
</evidence>
<sequence>MQPENEAIVSDLGALHRIVKNSAGAAAASIEEEAIPSVVATSAENQLQSPRSQDEQKEAEKAVVERDGKTPWFRNVKTIRFLISQILSSITPFLQGLARSLISRRSANLLHKQHAFKIAEATSESMYDHMTWERLGAAELFKVNSLCPVTHLPQLLILSLEKGSGQVITIALVTFKQNNGIKAVIDILGTFWVKFRIYLLLDSPQTVALQTLERSSDTPRLDFFNPHQFFVELRASILSVVRNVWSASSIEKASCSIVSSVIEILGIVLKVDSESGAFTRKELEKYGRLSNTISWRTMEPNEEGIRQLVEMGFTWENAMARILRGNGNVTTATEWLTSQGVRTPQRGNQISASSSRPLIAESHSTGEEGTDVDVAREEPIVLAQSEGAVERGAAATEPIMPPPHRLRPPSISGLFRLMMLPPPSGEPQASESGEISPSAVEKGKAKEGKKVEPPQVITIEELDELRSAICESLIDRSLDVLGVHSAVTFELSSLLTSAFGEGLPLAVDRVPVLPSRKQELAIRMAKEDNLRSLFYMLRCKAGLKTERIQLSIILVLRYIIEDKEVLRAIMGNEIRTWFQSRGSRRIGTQSYVRHSHHLALRDPDAFVELNALNLKPNRSQKLDLTRQKETEEPDKETEEKEMVDRPKPAAEVKPPGLENLDGVIHFLLSELLAKDAIDNHLSPNRPKENIASVPMDVQMEQGESTGKSTEVSQAMSFPKPEKPGFKAEQHPKFIYRCFILQALTELLSCYNRAKIEFIGFSRKAAPREAITPSKPRSAVLNYLINDIIPPGTLIHTGDVAHKKRATTSQWAILAIVSLSAQTGESSSAEDESNLLFVRKFILESALKAFEDASSSLEPLDAKYSRIMSLTDLFFRMPSARPNHNHSPGSAPSKKSQQQIARIMIEKNFIAASIGSLADIGLNFPSARRVIKYILRPLKLLSKTAIELNEIFSISTPGATDKDEISTATSISDIGDMREDTPDLYRNPTLRMFEGEIVDDEHSS</sequence>
<evidence type="ECO:0000313" key="3">
    <source>
        <dbReference type="EMBL" id="PUU81077.1"/>
    </source>
</evidence>
<dbReference type="PROSITE" id="PS50030">
    <property type="entry name" value="UBA"/>
    <property type="match status" value="1"/>
</dbReference>
<gene>
    <name evidence="3" type="ORF">B9Z19DRAFT_1062939</name>
</gene>
<keyword evidence="4" id="KW-1185">Reference proteome</keyword>
<dbReference type="AlphaFoldDB" id="A0A2T7A004"/>
<organism evidence="3 4">
    <name type="scientific">Tuber borchii</name>
    <name type="common">White truffle</name>
    <dbReference type="NCBI Taxonomy" id="42251"/>
    <lineage>
        <taxon>Eukaryota</taxon>
        <taxon>Fungi</taxon>
        <taxon>Dikarya</taxon>
        <taxon>Ascomycota</taxon>
        <taxon>Pezizomycotina</taxon>
        <taxon>Pezizomycetes</taxon>
        <taxon>Pezizales</taxon>
        <taxon>Tuberaceae</taxon>
        <taxon>Tuber</taxon>
    </lineage>
</organism>
<dbReference type="Gene3D" id="1.10.8.10">
    <property type="entry name" value="DNA helicase RuvA subunit, C-terminal domain"/>
    <property type="match status" value="1"/>
</dbReference>
<dbReference type="InterPro" id="IPR015940">
    <property type="entry name" value="UBA"/>
</dbReference>
<feature type="compositionally biased region" description="Basic and acidic residues" evidence="1">
    <location>
        <begin position="441"/>
        <end position="451"/>
    </location>
</feature>
<evidence type="ECO:0000313" key="4">
    <source>
        <dbReference type="Proteomes" id="UP000244722"/>
    </source>
</evidence>
<feature type="compositionally biased region" description="Basic and acidic residues" evidence="1">
    <location>
        <begin position="620"/>
        <end position="630"/>
    </location>
</feature>
<reference evidence="3 4" key="1">
    <citation type="submission" date="2017-04" db="EMBL/GenBank/DDBJ databases">
        <title>Draft genome sequence of Tuber borchii Vittad., a whitish edible truffle.</title>
        <authorList>
            <consortium name="DOE Joint Genome Institute"/>
            <person name="Murat C."/>
            <person name="Kuo A."/>
            <person name="Barry K.W."/>
            <person name="Clum A."/>
            <person name="Dockter R.B."/>
            <person name="Fauchery L."/>
            <person name="Iotti M."/>
            <person name="Kohler A."/>
            <person name="Labutti K."/>
            <person name="Lindquist E.A."/>
            <person name="Lipzen A."/>
            <person name="Ohm R.A."/>
            <person name="Wang M."/>
            <person name="Grigoriev I.V."/>
            <person name="Zambonelli A."/>
            <person name="Martin F.M."/>
        </authorList>
    </citation>
    <scope>NUCLEOTIDE SEQUENCE [LARGE SCALE GENOMIC DNA]</scope>
    <source>
        <strain evidence="3 4">Tbo3840</strain>
    </source>
</reference>
<accession>A0A2T7A004</accession>
<dbReference type="EMBL" id="NESQ01000051">
    <property type="protein sequence ID" value="PUU81077.1"/>
    <property type="molecule type" value="Genomic_DNA"/>
</dbReference>
<feature type="domain" description="UBA" evidence="2">
    <location>
        <begin position="299"/>
        <end position="339"/>
    </location>
</feature>